<evidence type="ECO:0000313" key="3">
    <source>
        <dbReference type="WBParaSite" id="L893_g10049.t1"/>
    </source>
</evidence>
<feature type="chain" id="PRO_5009311464" evidence="1">
    <location>
        <begin position="21"/>
        <end position="166"/>
    </location>
</feature>
<dbReference type="Proteomes" id="UP000095287">
    <property type="component" value="Unplaced"/>
</dbReference>
<keyword evidence="2" id="KW-1185">Reference proteome</keyword>
<organism evidence="2 3">
    <name type="scientific">Steinernema glaseri</name>
    <dbReference type="NCBI Taxonomy" id="37863"/>
    <lineage>
        <taxon>Eukaryota</taxon>
        <taxon>Metazoa</taxon>
        <taxon>Ecdysozoa</taxon>
        <taxon>Nematoda</taxon>
        <taxon>Chromadorea</taxon>
        <taxon>Rhabditida</taxon>
        <taxon>Tylenchina</taxon>
        <taxon>Panagrolaimomorpha</taxon>
        <taxon>Strongyloidoidea</taxon>
        <taxon>Steinernematidae</taxon>
        <taxon>Steinernema</taxon>
    </lineage>
</organism>
<name>A0A1I7XVL6_9BILA</name>
<keyword evidence="1" id="KW-0732">Signal</keyword>
<dbReference type="AlphaFoldDB" id="A0A1I7XVL6"/>
<dbReference type="WBParaSite" id="L893_g10049.t1">
    <property type="protein sequence ID" value="L893_g10049.t1"/>
    <property type="gene ID" value="L893_g10049"/>
</dbReference>
<sequence>MNLLVPCALLATAIHAYTLGQPRIPIFYQRLGLLKSGSLNPFALRESPYPLSSRPALDYPEDVYFDGQGFKSGRGNFHPTFDKLREKFQGFKEKTKDKVKKFFDRNPALDKVVSFAKDLGWRVGAKLGERYVNMAHEAKEYIEKMCRVKLVKKACQFLRPGEYQKK</sequence>
<feature type="signal peptide" evidence="1">
    <location>
        <begin position="1"/>
        <end position="20"/>
    </location>
</feature>
<reference evidence="3" key="1">
    <citation type="submission" date="2016-11" db="UniProtKB">
        <authorList>
            <consortium name="WormBaseParasite"/>
        </authorList>
    </citation>
    <scope>IDENTIFICATION</scope>
</reference>
<accession>A0A1I7XVL6</accession>
<evidence type="ECO:0000256" key="1">
    <source>
        <dbReference type="SAM" id="SignalP"/>
    </source>
</evidence>
<protein>
    <submittedName>
        <fullName evidence="3">DUF148 domain-containing protein</fullName>
    </submittedName>
</protein>
<evidence type="ECO:0000313" key="2">
    <source>
        <dbReference type="Proteomes" id="UP000095287"/>
    </source>
</evidence>
<proteinExistence type="predicted"/>